<sequence>MSKHRGSGRSNVSKLYLIALQTSIGKEYIDIWRTHLLKQLEPLRGPKLGRILRGIKQNTAGLEERLQNVMEEGETKSGSEELQDSNCSFVWDGNSQLYFHASSGFYHDPVAGWYYSSRDSSYYKFENGSYVLLQLNEGEECKTYPDNPVKGDSCSQVCNTGSEDHTSFEASEIDTSKCKGSDGDELPLEVIATNDSVSPTPSTMNDANNFQSSSDGYGDTQRMEGEWFQDESHAIMTSSKRGLDGGYDDTLKMEGEWFQEEKHTVLNPGESVSDGGVSTDEDNWKAQYGQVTNYGEAIPKLSVVDIWDWSTVSESKTGRKGNVMRLVGRLVRRSAKLHPSVSSNGALLKTAPISEVHLDLVRVATGRIYKLHSPSEKYLASMSTFDSSNPTKDWGFPDLLDRPTDVSNKEANVASTANVSMATSTLLDNLSASGKCSNQNQYRDRAAERRVLHGGFGVGPGQKNSDIDHGDFTSSPPYGYSESTAAEALNISFGAGSYARKILKSMGWKEGEGLGKSTKGMVEPLQSVGNVGNAGLGWPQGIKKLHTNQ</sequence>
<dbReference type="PANTHER" id="PTHR13948">
    <property type="entry name" value="RNA-BINDING PROTEIN"/>
    <property type="match status" value="1"/>
</dbReference>
<name>A0ABP0ZEQ9_9ROSI</name>
<reference evidence="6 7" key="1">
    <citation type="submission" date="2024-03" db="EMBL/GenBank/DDBJ databases">
        <authorList>
            <person name="Gkanogiannis A."/>
            <person name="Becerra Lopez-Lavalle L."/>
        </authorList>
    </citation>
    <scope>NUCLEOTIDE SEQUENCE [LARGE SCALE GENOMIC DNA]</scope>
</reference>
<dbReference type="SMART" id="SM00443">
    <property type="entry name" value="G_patch"/>
    <property type="match status" value="1"/>
</dbReference>
<keyword evidence="7" id="KW-1185">Reference proteome</keyword>
<gene>
    <name evidence="6" type="ORF">CITCOLO1_LOCUS22722</name>
</gene>
<evidence type="ECO:0000259" key="5">
    <source>
        <dbReference type="PROSITE" id="PS50174"/>
    </source>
</evidence>
<evidence type="ECO:0000313" key="7">
    <source>
        <dbReference type="Proteomes" id="UP001642487"/>
    </source>
</evidence>
<feature type="compositionally biased region" description="Polar residues" evidence="4">
    <location>
        <begin position="194"/>
        <end position="215"/>
    </location>
</feature>
<comment type="subcellular location">
    <subcellularLocation>
        <location evidence="1">Nucleus</location>
    </subcellularLocation>
</comment>
<keyword evidence="3" id="KW-0539">Nucleus</keyword>
<keyword evidence="2" id="KW-0694">RNA-binding</keyword>
<protein>
    <recommendedName>
        <fullName evidence="5">G-patch domain-containing protein</fullName>
    </recommendedName>
</protein>
<feature type="region of interest" description="Disordered" evidence="4">
    <location>
        <begin position="194"/>
        <end position="219"/>
    </location>
</feature>
<dbReference type="InterPro" id="IPR041591">
    <property type="entry name" value="OCRE"/>
</dbReference>
<dbReference type="PANTHER" id="PTHR13948:SF38">
    <property type="entry name" value="D111_G-PATCH DOMAIN-CONTAINING PROTEIN"/>
    <property type="match status" value="1"/>
</dbReference>
<feature type="domain" description="G-patch" evidence="5">
    <location>
        <begin position="495"/>
        <end position="541"/>
    </location>
</feature>
<evidence type="ECO:0000256" key="3">
    <source>
        <dbReference type="ARBA" id="ARBA00023242"/>
    </source>
</evidence>
<evidence type="ECO:0000256" key="1">
    <source>
        <dbReference type="ARBA" id="ARBA00004123"/>
    </source>
</evidence>
<evidence type="ECO:0000256" key="2">
    <source>
        <dbReference type="ARBA" id="ARBA00022884"/>
    </source>
</evidence>
<dbReference type="EMBL" id="OZ021743">
    <property type="protein sequence ID" value="CAK9330236.1"/>
    <property type="molecule type" value="Genomic_DNA"/>
</dbReference>
<organism evidence="6 7">
    <name type="scientific">Citrullus colocynthis</name>
    <name type="common">colocynth</name>
    <dbReference type="NCBI Taxonomy" id="252529"/>
    <lineage>
        <taxon>Eukaryota</taxon>
        <taxon>Viridiplantae</taxon>
        <taxon>Streptophyta</taxon>
        <taxon>Embryophyta</taxon>
        <taxon>Tracheophyta</taxon>
        <taxon>Spermatophyta</taxon>
        <taxon>Magnoliopsida</taxon>
        <taxon>eudicotyledons</taxon>
        <taxon>Gunneridae</taxon>
        <taxon>Pentapetalae</taxon>
        <taxon>rosids</taxon>
        <taxon>fabids</taxon>
        <taxon>Cucurbitales</taxon>
        <taxon>Cucurbitaceae</taxon>
        <taxon>Benincaseae</taxon>
        <taxon>Citrullus</taxon>
    </lineage>
</organism>
<dbReference type="Proteomes" id="UP001642487">
    <property type="component" value="Chromosome 9"/>
</dbReference>
<dbReference type="Pfam" id="PF17780">
    <property type="entry name" value="OCRE"/>
    <property type="match status" value="1"/>
</dbReference>
<dbReference type="InterPro" id="IPR000467">
    <property type="entry name" value="G_patch_dom"/>
</dbReference>
<evidence type="ECO:0000256" key="4">
    <source>
        <dbReference type="SAM" id="MobiDB-lite"/>
    </source>
</evidence>
<dbReference type="Pfam" id="PF01585">
    <property type="entry name" value="G-patch"/>
    <property type="match status" value="1"/>
</dbReference>
<accession>A0ABP0ZEQ9</accession>
<proteinExistence type="predicted"/>
<dbReference type="PROSITE" id="PS50174">
    <property type="entry name" value="G_PATCH"/>
    <property type="match status" value="1"/>
</dbReference>
<evidence type="ECO:0000313" key="6">
    <source>
        <dbReference type="EMBL" id="CAK9330236.1"/>
    </source>
</evidence>